<dbReference type="AlphaFoldDB" id="A0A0D9UXZ5"/>
<protein>
    <submittedName>
        <fullName evidence="2">Uncharacterized protein</fullName>
    </submittedName>
</protein>
<keyword evidence="1" id="KW-0472">Membrane</keyword>
<evidence type="ECO:0000256" key="1">
    <source>
        <dbReference type="SAM" id="Phobius"/>
    </source>
</evidence>
<evidence type="ECO:0000313" key="2">
    <source>
        <dbReference type="EnsemblPlants" id="LPERR01G06060.1"/>
    </source>
</evidence>
<proteinExistence type="predicted"/>
<feature type="transmembrane region" description="Helical" evidence="1">
    <location>
        <begin position="28"/>
        <end position="46"/>
    </location>
</feature>
<keyword evidence="1" id="KW-1133">Transmembrane helix</keyword>
<keyword evidence="3" id="KW-1185">Reference proteome</keyword>
<dbReference type="EnsemblPlants" id="LPERR01G06060.1">
    <property type="protein sequence ID" value="LPERR01G06060.1"/>
    <property type="gene ID" value="LPERR01G06060"/>
</dbReference>
<dbReference type="Proteomes" id="UP000032180">
    <property type="component" value="Chromosome 1"/>
</dbReference>
<feature type="transmembrane region" description="Helical" evidence="1">
    <location>
        <begin position="55"/>
        <end position="73"/>
    </location>
</feature>
<keyword evidence="1" id="KW-0812">Transmembrane</keyword>
<sequence>MVFLQLLRQYRYDDDEDPVVIDKSVCRFAQGFGVMLSIIFVCWRIIGSRTAGDDYPLMFLISMSLFPAIAAFVW</sequence>
<reference evidence="3" key="2">
    <citation type="submission" date="2013-12" db="EMBL/GenBank/DDBJ databases">
        <authorList>
            <person name="Yu Y."/>
            <person name="Lee S."/>
            <person name="de Baynast K."/>
            <person name="Wissotski M."/>
            <person name="Liu L."/>
            <person name="Talag J."/>
            <person name="Goicoechea J."/>
            <person name="Angelova A."/>
            <person name="Jetty R."/>
            <person name="Kudrna D."/>
            <person name="Golser W."/>
            <person name="Rivera L."/>
            <person name="Zhang J."/>
            <person name="Wing R."/>
        </authorList>
    </citation>
    <scope>NUCLEOTIDE SEQUENCE</scope>
</reference>
<dbReference type="Gramene" id="LPERR01G06060.1">
    <property type="protein sequence ID" value="LPERR01G06060.1"/>
    <property type="gene ID" value="LPERR01G06060"/>
</dbReference>
<reference evidence="2 3" key="1">
    <citation type="submission" date="2012-08" db="EMBL/GenBank/DDBJ databases">
        <title>Oryza genome evolution.</title>
        <authorList>
            <person name="Wing R.A."/>
        </authorList>
    </citation>
    <scope>NUCLEOTIDE SEQUENCE</scope>
</reference>
<accession>A0A0D9UXZ5</accession>
<reference evidence="2" key="3">
    <citation type="submission" date="2015-04" db="UniProtKB">
        <authorList>
            <consortium name="EnsemblPlants"/>
        </authorList>
    </citation>
    <scope>IDENTIFICATION</scope>
</reference>
<evidence type="ECO:0000313" key="3">
    <source>
        <dbReference type="Proteomes" id="UP000032180"/>
    </source>
</evidence>
<name>A0A0D9UXZ5_9ORYZ</name>
<organism evidence="2 3">
    <name type="scientific">Leersia perrieri</name>
    <dbReference type="NCBI Taxonomy" id="77586"/>
    <lineage>
        <taxon>Eukaryota</taxon>
        <taxon>Viridiplantae</taxon>
        <taxon>Streptophyta</taxon>
        <taxon>Embryophyta</taxon>
        <taxon>Tracheophyta</taxon>
        <taxon>Spermatophyta</taxon>
        <taxon>Magnoliopsida</taxon>
        <taxon>Liliopsida</taxon>
        <taxon>Poales</taxon>
        <taxon>Poaceae</taxon>
        <taxon>BOP clade</taxon>
        <taxon>Oryzoideae</taxon>
        <taxon>Oryzeae</taxon>
        <taxon>Oryzinae</taxon>
        <taxon>Leersia</taxon>
    </lineage>
</organism>
<dbReference type="HOGENOM" id="CLU_2691305_0_0_1"/>